<dbReference type="OrthoDB" id="19091at2759"/>
<dbReference type="GO" id="GO:1990050">
    <property type="term" value="F:phosphatidic acid transfer activity"/>
    <property type="evidence" value="ECO:0007669"/>
    <property type="project" value="TreeGrafter"/>
</dbReference>
<comment type="caution">
    <text evidence="4">The sequence shown here is derived from an EMBL/GenBank/DDBJ whole genome shotgun (WGS) entry which is preliminary data.</text>
</comment>
<dbReference type="Proteomes" id="UP000221165">
    <property type="component" value="Unassembled WGS sequence"/>
</dbReference>
<feature type="compositionally biased region" description="Low complexity" evidence="3">
    <location>
        <begin position="46"/>
        <end position="71"/>
    </location>
</feature>
<dbReference type="PANTHER" id="PTHR46403:SF1">
    <property type="entry name" value="TP53-REGULATED INHIBITOR OF APOPTOSIS 1"/>
    <property type="match status" value="1"/>
</dbReference>
<dbReference type="GeneID" id="94425063"/>
<keyword evidence="5" id="KW-1185">Reference proteome</keyword>
<evidence type="ECO:0000256" key="1">
    <source>
        <dbReference type="ARBA" id="ARBA00006196"/>
    </source>
</evidence>
<dbReference type="GO" id="GO:0005634">
    <property type="term" value="C:nucleus"/>
    <property type="evidence" value="ECO:0007669"/>
    <property type="project" value="TreeGrafter"/>
</dbReference>
<evidence type="ECO:0000256" key="3">
    <source>
        <dbReference type="SAM" id="MobiDB-lite"/>
    </source>
</evidence>
<dbReference type="VEuPathDB" id="ToxoDB:CSUI_001647"/>
<gene>
    <name evidence="4" type="ORF">CSUI_001647</name>
</gene>
<evidence type="ECO:0000313" key="4">
    <source>
        <dbReference type="EMBL" id="PHJ24499.1"/>
    </source>
</evidence>
<organism evidence="4 5">
    <name type="scientific">Cystoisospora suis</name>
    <dbReference type="NCBI Taxonomy" id="483139"/>
    <lineage>
        <taxon>Eukaryota</taxon>
        <taxon>Sar</taxon>
        <taxon>Alveolata</taxon>
        <taxon>Apicomplexa</taxon>
        <taxon>Conoidasida</taxon>
        <taxon>Coccidia</taxon>
        <taxon>Eucoccidiorida</taxon>
        <taxon>Eimeriorina</taxon>
        <taxon>Sarcocystidae</taxon>
        <taxon>Cystoisospora</taxon>
    </lineage>
</organism>
<dbReference type="EMBL" id="MIGC01000669">
    <property type="protein sequence ID" value="PHJ24499.1"/>
    <property type="molecule type" value="Genomic_DNA"/>
</dbReference>
<dbReference type="AlphaFoldDB" id="A0A2C6L9Q2"/>
<dbReference type="RefSeq" id="XP_067926172.1">
    <property type="nucleotide sequence ID" value="XM_068061852.1"/>
</dbReference>
<dbReference type="GO" id="GO:0005758">
    <property type="term" value="C:mitochondrial intermembrane space"/>
    <property type="evidence" value="ECO:0007669"/>
    <property type="project" value="TreeGrafter"/>
</dbReference>
<dbReference type="GO" id="GO:0045332">
    <property type="term" value="P:phospholipid translocation"/>
    <property type="evidence" value="ECO:0007669"/>
    <property type="project" value="TreeGrafter"/>
</dbReference>
<protein>
    <submittedName>
        <fullName evidence="4">Family upf0203 protein</fullName>
    </submittedName>
</protein>
<sequence>MEGKETTVISLPLLIDEKCKDSRRSREFRSQTHTSSRRLFFPPPCSSSSSLSSSSLRRPAFCSSSSPSSSSGKPDYSAVGAARIEAIQSCSHVKSLYDACWYHWYRYHFTRGRLQQNCQHFFEEYRACILEELEAKGLRDLIEPISSSTPPPVSSSSPEITREG</sequence>
<evidence type="ECO:0000256" key="2">
    <source>
        <dbReference type="ARBA" id="ARBA00023157"/>
    </source>
</evidence>
<feature type="compositionally biased region" description="Low complexity" evidence="3">
    <location>
        <begin position="144"/>
        <end position="158"/>
    </location>
</feature>
<keyword evidence="2" id="KW-1015">Disulfide bond</keyword>
<proteinExistence type="inferred from homology"/>
<dbReference type="InterPro" id="IPR007918">
    <property type="entry name" value="MDM35_apoptosis"/>
</dbReference>
<feature type="compositionally biased region" description="Basic and acidic residues" evidence="3">
    <location>
        <begin position="21"/>
        <end position="30"/>
    </location>
</feature>
<dbReference type="PANTHER" id="PTHR46403">
    <property type="entry name" value="TP53-REGULATED INHIBITOR OF APOPTOSIS 1"/>
    <property type="match status" value="1"/>
</dbReference>
<name>A0A2C6L9Q2_9APIC</name>
<dbReference type="Pfam" id="PF05254">
    <property type="entry name" value="UPF0203"/>
    <property type="match status" value="1"/>
</dbReference>
<comment type="similarity">
    <text evidence="1">Belongs to the TRIAP1/MDM35 family.</text>
</comment>
<feature type="region of interest" description="Disordered" evidence="3">
    <location>
        <begin position="143"/>
        <end position="164"/>
    </location>
</feature>
<dbReference type="GO" id="GO:0005829">
    <property type="term" value="C:cytosol"/>
    <property type="evidence" value="ECO:0007669"/>
    <property type="project" value="TreeGrafter"/>
</dbReference>
<reference evidence="4 5" key="1">
    <citation type="journal article" date="2017" name="Int. J. Parasitol.">
        <title>The genome of the protozoan parasite Cystoisospora suis and a reverse vaccinology approach to identify vaccine candidates.</title>
        <authorList>
            <person name="Palmieri N."/>
            <person name="Shrestha A."/>
            <person name="Ruttkowski B."/>
            <person name="Beck T."/>
            <person name="Vogl C."/>
            <person name="Tomley F."/>
            <person name="Blake D.P."/>
            <person name="Joachim A."/>
        </authorList>
    </citation>
    <scope>NUCLEOTIDE SEQUENCE [LARGE SCALE GENOMIC DNA]</scope>
    <source>
        <strain evidence="4 5">Wien I</strain>
    </source>
</reference>
<feature type="region of interest" description="Disordered" evidence="3">
    <location>
        <begin position="21"/>
        <end position="75"/>
    </location>
</feature>
<evidence type="ECO:0000313" key="5">
    <source>
        <dbReference type="Proteomes" id="UP000221165"/>
    </source>
</evidence>
<accession>A0A2C6L9Q2</accession>